<dbReference type="InterPro" id="IPR010093">
    <property type="entry name" value="SinI_DNA-bd"/>
</dbReference>
<dbReference type="NCBIfam" id="TIGR01764">
    <property type="entry name" value="excise"/>
    <property type="match status" value="1"/>
</dbReference>
<dbReference type="OrthoDB" id="290198at2"/>
<dbReference type="GO" id="GO:0003677">
    <property type="term" value="F:DNA binding"/>
    <property type="evidence" value="ECO:0007669"/>
    <property type="project" value="InterPro"/>
</dbReference>
<dbReference type="EMBL" id="SJPL01000002">
    <property type="protein sequence ID" value="TWT65636.1"/>
    <property type="molecule type" value="Genomic_DNA"/>
</dbReference>
<sequence>MDDQYVLLTFQDAANLAGVSRTTIRKWVDHAGLDAVKMPASANRRIRRSALIQFLNNLEEADKTEAPELMRFNPQRAI</sequence>
<evidence type="ECO:0000313" key="2">
    <source>
        <dbReference type="EMBL" id="TWT65636.1"/>
    </source>
</evidence>
<dbReference type="Proteomes" id="UP000317238">
    <property type="component" value="Unassembled WGS sequence"/>
</dbReference>
<protein>
    <submittedName>
        <fullName evidence="2">Helix-turn-helix domain protein</fullName>
    </submittedName>
</protein>
<gene>
    <name evidence="2" type="ORF">Pan14r_51830</name>
</gene>
<evidence type="ECO:0000313" key="3">
    <source>
        <dbReference type="Proteomes" id="UP000317238"/>
    </source>
</evidence>
<organism evidence="2 3">
    <name type="scientific">Crateriforma conspicua</name>
    <dbReference type="NCBI Taxonomy" id="2527996"/>
    <lineage>
        <taxon>Bacteria</taxon>
        <taxon>Pseudomonadati</taxon>
        <taxon>Planctomycetota</taxon>
        <taxon>Planctomycetia</taxon>
        <taxon>Planctomycetales</taxon>
        <taxon>Planctomycetaceae</taxon>
        <taxon>Crateriforma</taxon>
    </lineage>
</organism>
<dbReference type="RefSeq" id="WP_145304362.1">
    <property type="nucleotide sequence ID" value="NZ_CP036319.1"/>
</dbReference>
<dbReference type="AlphaFoldDB" id="A0A5C5XQZ3"/>
<reference evidence="2 3" key="1">
    <citation type="submission" date="2019-02" db="EMBL/GenBank/DDBJ databases">
        <title>Deep-cultivation of Planctomycetes and their phenomic and genomic characterization uncovers novel biology.</title>
        <authorList>
            <person name="Wiegand S."/>
            <person name="Jogler M."/>
            <person name="Boedeker C."/>
            <person name="Pinto D."/>
            <person name="Vollmers J."/>
            <person name="Rivas-Marin E."/>
            <person name="Kohn T."/>
            <person name="Peeters S.H."/>
            <person name="Heuer A."/>
            <person name="Rast P."/>
            <person name="Oberbeckmann S."/>
            <person name="Bunk B."/>
            <person name="Jeske O."/>
            <person name="Meyerdierks A."/>
            <person name="Storesund J.E."/>
            <person name="Kallscheuer N."/>
            <person name="Luecker S."/>
            <person name="Lage O.M."/>
            <person name="Pohl T."/>
            <person name="Merkel B.J."/>
            <person name="Hornburger P."/>
            <person name="Mueller R.-W."/>
            <person name="Bruemmer F."/>
            <person name="Labrenz M."/>
            <person name="Spormann A.M."/>
            <person name="Op Den Camp H."/>
            <person name="Overmann J."/>
            <person name="Amann R."/>
            <person name="Jetten M.S.M."/>
            <person name="Mascher T."/>
            <person name="Medema M.H."/>
            <person name="Devos D.P."/>
            <person name="Kaster A.-K."/>
            <person name="Ovreas L."/>
            <person name="Rohde M."/>
            <person name="Galperin M.Y."/>
            <person name="Jogler C."/>
        </authorList>
    </citation>
    <scope>NUCLEOTIDE SEQUENCE [LARGE SCALE GENOMIC DNA]</scope>
    <source>
        <strain evidence="2 3">Pan14r</strain>
    </source>
</reference>
<accession>A0A5C5XQZ3</accession>
<dbReference type="InterPro" id="IPR041657">
    <property type="entry name" value="HTH_17"/>
</dbReference>
<dbReference type="SUPFAM" id="SSF46955">
    <property type="entry name" value="Putative DNA-binding domain"/>
    <property type="match status" value="1"/>
</dbReference>
<keyword evidence="3" id="KW-1185">Reference proteome</keyword>
<dbReference type="InterPro" id="IPR009061">
    <property type="entry name" value="DNA-bd_dom_put_sf"/>
</dbReference>
<dbReference type="Pfam" id="PF12728">
    <property type="entry name" value="HTH_17"/>
    <property type="match status" value="1"/>
</dbReference>
<feature type="domain" description="Helix-turn-helix" evidence="1">
    <location>
        <begin position="7"/>
        <end position="57"/>
    </location>
</feature>
<proteinExistence type="predicted"/>
<evidence type="ECO:0000259" key="1">
    <source>
        <dbReference type="Pfam" id="PF12728"/>
    </source>
</evidence>
<comment type="caution">
    <text evidence="2">The sequence shown here is derived from an EMBL/GenBank/DDBJ whole genome shotgun (WGS) entry which is preliminary data.</text>
</comment>
<name>A0A5C5XQZ3_9PLAN</name>